<proteinExistence type="predicted"/>
<evidence type="ECO:0000313" key="5">
    <source>
        <dbReference type="EMBL" id="CAE7877971.1"/>
    </source>
</evidence>
<organism evidence="5 6">
    <name type="scientific">Symbiodinium necroappetens</name>
    <dbReference type="NCBI Taxonomy" id="1628268"/>
    <lineage>
        <taxon>Eukaryota</taxon>
        <taxon>Sar</taxon>
        <taxon>Alveolata</taxon>
        <taxon>Dinophyceae</taxon>
        <taxon>Suessiales</taxon>
        <taxon>Symbiodiniaceae</taxon>
        <taxon>Symbiodinium</taxon>
    </lineage>
</organism>
<evidence type="ECO:0000256" key="2">
    <source>
        <dbReference type="ARBA" id="ARBA00022737"/>
    </source>
</evidence>
<dbReference type="EMBL" id="CAJNJA010062970">
    <property type="protein sequence ID" value="CAE7877971.1"/>
    <property type="molecule type" value="Genomic_DNA"/>
</dbReference>
<dbReference type="InterPro" id="IPR039647">
    <property type="entry name" value="EF_hand_pair_protein_CML-like"/>
</dbReference>
<sequence length="611" mass="67999">VQFPNGKWKFRPRDLVLCNVQPGSYVRWSESDEDIEAGELGKATGEINDSGKVKVAFAKGTWSFKPDTLIPFDIQLGAFVRWDKGNEDVKKKDLGQVVGIKVADGSLRVQFPAGRWKFRPEELTLCRIQPGHLVTWVRWDEDIGRGDIGEVVRLDDNKLSIQWPQLHWSMRTDEVEKFRFQKGDRVQWTKSDDDIPQGHMGYVMSVYYDEDDSGKTTGNRLNVKWPNGRWNMKPYSLLPLNFDVDGANQLKLSFKRFDKNGDGKLSEEELVGVLSHLGGEGGAGLAPEECKQLFEALDRDSNGKLTVDEFLDYVFSDASAAARMVLADGFSLDAFFGFPEEGPDVVSDDDEPKMKSMAFEGFEEMKSSVPPEAAGGIDGDTEVSRTEWATAMLNVGVPRAAALTCFDEVLRELGGNGDALRLKDLAGELNGLVGAAGIEELRAPIGQVKNGEVRVIDLNTPSEDVRLERDLAQKTGIDGLMYHLFCHNQSLKDAAAHLPEAMLSELERKVLSEMGAGQLVERVLSAWECSHTLSAVASWQRARESCKREVQEIIKQCKVHGTKFTDDSFNPLKNEKEVLYVDKEHLCSPKEFFFSDGNGGPNSLEEGHGHC</sequence>
<comment type="caution">
    <text evidence="5">The sequence shown here is derived from an EMBL/GenBank/DDBJ whole genome shotgun (WGS) entry which is preliminary data.</text>
</comment>
<keyword evidence="1" id="KW-0479">Metal-binding</keyword>
<dbReference type="PROSITE" id="PS50222">
    <property type="entry name" value="EF_HAND_2"/>
    <property type="match status" value="2"/>
</dbReference>
<dbReference type="Pfam" id="PF13499">
    <property type="entry name" value="EF-hand_7"/>
    <property type="match status" value="1"/>
</dbReference>
<evidence type="ECO:0000256" key="1">
    <source>
        <dbReference type="ARBA" id="ARBA00022723"/>
    </source>
</evidence>
<keyword evidence="3" id="KW-0106">Calcium</keyword>
<dbReference type="InterPro" id="IPR018247">
    <property type="entry name" value="EF_Hand_1_Ca_BS"/>
</dbReference>
<dbReference type="PROSITE" id="PS00018">
    <property type="entry name" value="EF_HAND_1"/>
    <property type="match status" value="2"/>
</dbReference>
<accession>A0A813AUR4</accession>
<keyword evidence="6" id="KW-1185">Reference proteome</keyword>
<dbReference type="OrthoDB" id="409124at2759"/>
<evidence type="ECO:0000259" key="4">
    <source>
        <dbReference type="PROSITE" id="PS50222"/>
    </source>
</evidence>
<gene>
    <name evidence="5" type="ORF">SNEC2469_LOCUS28705</name>
</gene>
<name>A0A813AUR4_9DINO</name>
<feature type="non-terminal residue" evidence="5">
    <location>
        <position position="1"/>
    </location>
</feature>
<dbReference type="AlphaFoldDB" id="A0A813AUR4"/>
<protein>
    <recommendedName>
        <fullName evidence="4">EF-hand domain-containing protein</fullName>
    </recommendedName>
</protein>
<dbReference type="PANTHER" id="PTHR10891">
    <property type="entry name" value="EF-HAND CALCIUM-BINDING DOMAIN CONTAINING PROTEIN"/>
    <property type="match status" value="1"/>
</dbReference>
<keyword evidence="2" id="KW-0677">Repeat</keyword>
<dbReference type="InterPro" id="IPR011992">
    <property type="entry name" value="EF-hand-dom_pair"/>
</dbReference>
<evidence type="ECO:0000256" key="3">
    <source>
        <dbReference type="ARBA" id="ARBA00022837"/>
    </source>
</evidence>
<dbReference type="GO" id="GO:0005509">
    <property type="term" value="F:calcium ion binding"/>
    <property type="evidence" value="ECO:0007669"/>
    <property type="project" value="InterPro"/>
</dbReference>
<dbReference type="Proteomes" id="UP000601435">
    <property type="component" value="Unassembled WGS sequence"/>
</dbReference>
<dbReference type="CDD" id="cd00051">
    <property type="entry name" value="EFh"/>
    <property type="match status" value="1"/>
</dbReference>
<feature type="domain" description="EF-hand" evidence="4">
    <location>
        <begin position="245"/>
        <end position="280"/>
    </location>
</feature>
<reference evidence="5" key="1">
    <citation type="submission" date="2021-02" db="EMBL/GenBank/DDBJ databases">
        <authorList>
            <person name="Dougan E. K."/>
            <person name="Rhodes N."/>
            <person name="Thang M."/>
            <person name="Chan C."/>
        </authorList>
    </citation>
    <scope>NUCLEOTIDE SEQUENCE</scope>
</reference>
<feature type="domain" description="EF-hand" evidence="4">
    <location>
        <begin position="285"/>
        <end position="320"/>
    </location>
</feature>
<dbReference type="InterPro" id="IPR002048">
    <property type="entry name" value="EF_hand_dom"/>
</dbReference>
<dbReference type="SMART" id="SM00054">
    <property type="entry name" value="EFh"/>
    <property type="match status" value="2"/>
</dbReference>
<dbReference type="Gene3D" id="1.10.238.10">
    <property type="entry name" value="EF-hand"/>
    <property type="match status" value="1"/>
</dbReference>
<dbReference type="SUPFAM" id="SSF47473">
    <property type="entry name" value="EF-hand"/>
    <property type="match status" value="1"/>
</dbReference>
<evidence type="ECO:0000313" key="6">
    <source>
        <dbReference type="Proteomes" id="UP000601435"/>
    </source>
</evidence>